<protein>
    <submittedName>
        <fullName evidence="3">Methylated-DNA--[protein]-cysteine S-methyltransferase</fullName>
    </submittedName>
</protein>
<name>A0A9D7SFA3_9BACT</name>
<reference evidence="3" key="1">
    <citation type="submission" date="2020-10" db="EMBL/GenBank/DDBJ databases">
        <title>Connecting structure to function with the recovery of over 1000 high-quality activated sludge metagenome-assembled genomes encoding full-length rRNA genes using long-read sequencing.</title>
        <authorList>
            <person name="Singleton C.M."/>
            <person name="Petriglieri F."/>
            <person name="Kristensen J.M."/>
            <person name="Kirkegaard R.H."/>
            <person name="Michaelsen T.Y."/>
            <person name="Andersen M.H."/>
            <person name="Karst S.M."/>
            <person name="Dueholm M.S."/>
            <person name="Nielsen P.H."/>
            <person name="Albertsen M."/>
        </authorList>
    </citation>
    <scope>NUCLEOTIDE SEQUENCE</scope>
    <source>
        <strain evidence="3">Skiv_18-Q3-R9-52_MAXAC.067</strain>
    </source>
</reference>
<comment type="caution">
    <text evidence="3">The sequence shown here is derived from an EMBL/GenBank/DDBJ whole genome shotgun (WGS) entry which is preliminary data.</text>
</comment>
<accession>A0A9D7SFA3</accession>
<feature type="domain" description="Methylated-DNA-[protein]-cysteine S-methyltransferase DNA binding" evidence="2">
    <location>
        <begin position="81"/>
        <end position="131"/>
    </location>
</feature>
<dbReference type="InterPro" id="IPR036388">
    <property type="entry name" value="WH-like_DNA-bd_sf"/>
</dbReference>
<dbReference type="SUPFAM" id="SSF46767">
    <property type="entry name" value="Methylated DNA-protein cysteine methyltransferase, C-terminal domain"/>
    <property type="match status" value="1"/>
</dbReference>
<dbReference type="AlphaFoldDB" id="A0A9D7SFA3"/>
<dbReference type="Pfam" id="PF01035">
    <property type="entry name" value="DNA_binding_1"/>
    <property type="match status" value="1"/>
</dbReference>
<dbReference type="Proteomes" id="UP000886657">
    <property type="component" value="Unassembled WGS sequence"/>
</dbReference>
<evidence type="ECO:0000313" key="3">
    <source>
        <dbReference type="EMBL" id="MBK9795786.1"/>
    </source>
</evidence>
<dbReference type="PANTHER" id="PTHR10815">
    <property type="entry name" value="METHYLATED-DNA--PROTEIN-CYSTEINE METHYLTRANSFERASE"/>
    <property type="match status" value="1"/>
</dbReference>
<dbReference type="InterPro" id="IPR036217">
    <property type="entry name" value="MethylDNA_cys_MeTrfase_DNAb"/>
</dbReference>
<dbReference type="GO" id="GO:0003824">
    <property type="term" value="F:catalytic activity"/>
    <property type="evidence" value="ECO:0007669"/>
    <property type="project" value="InterPro"/>
</dbReference>
<sequence>MILWHYELTTLMGPMRAAFDGRGRLLELVMEGYDPRKTSPLPPKEQRESKRFLDRQIEAYLAGTLRTFTVPLDPQGKPTDLRIWDTIRTIPYGQSRQPSELSAWLAIEEEVIVMACVANPIALLIPAHRVILPGEGPLPKALRELEIGHGWKKP</sequence>
<organism evidence="3 4">
    <name type="scientific">Candidatus Geothrix skivensis</name>
    <dbReference type="NCBI Taxonomy" id="2954439"/>
    <lineage>
        <taxon>Bacteria</taxon>
        <taxon>Pseudomonadati</taxon>
        <taxon>Acidobacteriota</taxon>
        <taxon>Holophagae</taxon>
        <taxon>Holophagales</taxon>
        <taxon>Holophagaceae</taxon>
        <taxon>Geothrix</taxon>
    </lineage>
</organism>
<dbReference type="PANTHER" id="PTHR10815:SF13">
    <property type="entry name" value="METHYLATED-DNA--PROTEIN-CYSTEINE METHYLTRANSFERASE"/>
    <property type="match status" value="1"/>
</dbReference>
<dbReference type="Gene3D" id="3.30.160.70">
    <property type="entry name" value="Methylated DNA-protein cysteine methyltransferase domain"/>
    <property type="match status" value="1"/>
</dbReference>
<dbReference type="Gene3D" id="1.10.10.10">
    <property type="entry name" value="Winged helix-like DNA-binding domain superfamily/Winged helix DNA-binding domain"/>
    <property type="match status" value="1"/>
</dbReference>
<proteinExistence type="predicted"/>
<keyword evidence="1" id="KW-0227">DNA damage</keyword>
<dbReference type="GO" id="GO:0006281">
    <property type="term" value="P:DNA repair"/>
    <property type="evidence" value="ECO:0007669"/>
    <property type="project" value="InterPro"/>
</dbReference>
<evidence type="ECO:0000313" key="4">
    <source>
        <dbReference type="Proteomes" id="UP000886657"/>
    </source>
</evidence>
<dbReference type="InterPro" id="IPR014048">
    <property type="entry name" value="MethylDNA_cys_MeTrfase_DNA-bd"/>
</dbReference>
<dbReference type="EMBL" id="JADKIO010000005">
    <property type="protein sequence ID" value="MBK9795786.1"/>
    <property type="molecule type" value="Genomic_DNA"/>
</dbReference>
<evidence type="ECO:0000256" key="1">
    <source>
        <dbReference type="ARBA" id="ARBA00022763"/>
    </source>
</evidence>
<gene>
    <name evidence="3" type="ORF">IPP58_04720</name>
</gene>
<evidence type="ECO:0000259" key="2">
    <source>
        <dbReference type="Pfam" id="PF01035"/>
    </source>
</evidence>